<dbReference type="STRING" id="1005928.SAMN04487859_1222"/>
<dbReference type="GO" id="GO:0006310">
    <property type="term" value="P:DNA recombination"/>
    <property type="evidence" value="ECO:0007669"/>
    <property type="project" value="UniProtKB-KW"/>
</dbReference>
<dbReference type="EMBL" id="FOVP01000022">
    <property type="protein sequence ID" value="SFO27076.1"/>
    <property type="molecule type" value="Genomic_DNA"/>
</dbReference>
<dbReference type="OrthoDB" id="7737283at2"/>
<reference evidence="4" key="1">
    <citation type="submission" date="2016-10" db="EMBL/GenBank/DDBJ databases">
        <authorList>
            <person name="Varghese N."/>
            <person name="Submissions S."/>
        </authorList>
    </citation>
    <scope>NUCLEOTIDE SEQUENCE [LARGE SCALE GENOMIC DNA]</scope>
    <source>
        <strain evidence="4">DSM 28463</strain>
    </source>
</reference>
<evidence type="ECO:0000256" key="1">
    <source>
        <dbReference type="ARBA" id="ARBA00023172"/>
    </source>
</evidence>
<feature type="region of interest" description="Disordered" evidence="2">
    <location>
        <begin position="450"/>
        <end position="473"/>
    </location>
</feature>
<keyword evidence="1" id="KW-0233">DNA recombination</keyword>
<proteinExistence type="predicted"/>
<evidence type="ECO:0000256" key="2">
    <source>
        <dbReference type="SAM" id="MobiDB-lite"/>
    </source>
</evidence>
<feature type="compositionally biased region" description="Polar residues" evidence="2">
    <location>
        <begin position="450"/>
        <end position="463"/>
    </location>
</feature>
<dbReference type="SUPFAM" id="SSF56349">
    <property type="entry name" value="DNA breaking-rejoining enzymes"/>
    <property type="match status" value="1"/>
</dbReference>
<dbReference type="Gene3D" id="1.10.443.10">
    <property type="entry name" value="Intergrase catalytic core"/>
    <property type="match status" value="1"/>
</dbReference>
<keyword evidence="4" id="KW-1185">Reference proteome</keyword>
<evidence type="ECO:0008006" key="5">
    <source>
        <dbReference type="Google" id="ProtNLM"/>
    </source>
</evidence>
<dbReference type="AlphaFoldDB" id="A0A1I5FU01"/>
<organism evidence="3 4">
    <name type="scientific">Roseovarius lutimaris</name>
    <dbReference type="NCBI Taxonomy" id="1005928"/>
    <lineage>
        <taxon>Bacteria</taxon>
        <taxon>Pseudomonadati</taxon>
        <taxon>Pseudomonadota</taxon>
        <taxon>Alphaproteobacteria</taxon>
        <taxon>Rhodobacterales</taxon>
        <taxon>Roseobacteraceae</taxon>
        <taxon>Roseovarius</taxon>
    </lineage>
</organism>
<dbReference type="RefSeq" id="WP_092841544.1">
    <property type="nucleotide sequence ID" value="NZ_FOVP01000022.1"/>
</dbReference>
<dbReference type="Proteomes" id="UP000198599">
    <property type="component" value="Unassembled WGS sequence"/>
</dbReference>
<gene>
    <name evidence="3" type="ORF">SAMN04487859_1222</name>
</gene>
<dbReference type="GO" id="GO:0015074">
    <property type="term" value="P:DNA integration"/>
    <property type="evidence" value="ECO:0007669"/>
    <property type="project" value="InterPro"/>
</dbReference>
<protein>
    <recommendedName>
        <fullName evidence="5">Phage integrase family protein</fullName>
    </recommendedName>
</protein>
<dbReference type="GO" id="GO:0003677">
    <property type="term" value="F:DNA binding"/>
    <property type="evidence" value="ECO:0007669"/>
    <property type="project" value="InterPro"/>
</dbReference>
<name>A0A1I5FU01_9RHOB</name>
<dbReference type="InterPro" id="IPR013762">
    <property type="entry name" value="Integrase-like_cat_sf"/>
</dbReference>
<dbReference type="CDD" id="cd00397">
    <property type="entry name" value="DNA_BRE_C"/>
    <property type="match status" value="1"/>
</dbReference>
<feature type="region of interest" description="Disordered" evidence="2">
    <location>
        <begin position="1"/>
        <end position="20"/>
    </location>
</feature>
<dbReference type="InterPro" id="IPR011010">
    <property type="entry name" value="DNA_brk_join_enz"/>
</dbReference>
<evidence type="ECO:0000313" key="3">
    <source>
        <dbReference type="EMBL" id="SFO27076.1"/>
    </source>
</evidence>
<sequence>MTRIDRTPFTDQDKAPQDTDVDGRHIWVSKQITFEQSIEAYDLAVQSNALHSFEDLVHTGTWHKYEQRAASLARKHPSHDPFISYLSTDHANRWTSPNSRQSYRSALIRMAARDILELSPVYWRQVITDEMNEDHRIHLIRSLKPNLDQDVRNQIKGAKERLCFKKVDKLNRAVLFLLQVPPDPHHTALRERSSEEGDADANRESRTLASKKATLLALNRHQRRKAKTFPNYDWRSHFWATAVLPDDHLDDHRRACIATLMLTGCRPSEFSDDLGVAIHTSDTDGHPCLHFEIAGAKVSDEIDGHPGKGQIWRQIDVRCQTDEAIWLFDHMGKLDQKPIFLKLPAVAHKQSGELLMPSERHRRVTVSLGKLITRLGKIAFPHLRHKLTPYVFRHSFTSDFKAGGHEMDARDLAGALGHQSARTQQHYGSANTARGLAGSRMLQVIEVRSSTPVRQPARQSYPSTEHPRPQLKS</sequence>
<feature type="region of interest" description="Disordered" evidence="2">
    <location>
        <begin position="186"/>
        <end position="206"/>
    </location>
</feature>
<accession>A0A1I5FU01</accession>
<evidence type="ECO:0000313" key="4">
    <source>
        <dbReference type="Proteomes" id="UP000198599"/>
    </source>
</evidence>